<dbReference type="GO" id="GO:0003700">
    <property type="term" value="F:DNA-binding transcription factor activity"/>
    <property type="evidence" value="ECO:0007669"/>
    <property type="project" value="TreeGrafter"/>
</dbReference>
<dbReference type="PRINTS" id="PR00455">
    <property type="entry name" value="HTHTETR"/>
</dbReference>
<proteinExistence type="predicted"/>
<dbReference type="Pfam" id="PF21935">
    <property type="entry name" value="TetR_C_45"/>
    <property type="match status" value="1"/>
</dbReference>
<dbReference type="RefSeq" id="WP_185000664.1">
    <property type="nucleotide sequence ID" value="NZ_BAAAUI010000003.1"/>
</dbReference>
<organism evidence="6 7">
    <name type="scientific">Crossiella cryophila</name>
    <dbReference type="NCBI Taxonomy" id="43355"/>
    <lineage>
        <taxon>Bacteria</taxon>
        <taxon>Bacillati</taxon>
        <taxon>Actinomycetota</taxon>
        <taxon>Actinomycetes</taxon>
        <taxon>Pseudonocardiales</taxon>
        <taxon>Pseudonocardiaceae</taxon>
        <taxon>Crossiella</taxon>
    </lineage>
</organism>
<dbReference type="EMBL" id="JACHMH010000001">
    <property type="protein sequence ID" value="MBB4674559.1"/>
    <property type="molecule type" value="Genomic_DNA"/>
</dbReference>
<dbReference type="InterPro" id="IPR036271">
    <property type="entry name" value="Tet_transcr_reg_TetR-rel_C_sf"/>
</dbReference>
<dbReference type="InterPro" id="IPR054126">
    <property type="entry name" value="CprB_TetR_C"/>
</dbReference>
<protein>
    <submittedName>
        <fullName evidence="6">AcrR family transcriptional regulator</fullName>
    </submittedName>
</protein>
<dbReference type="PANTHER" id="PTHR30055">
    <property type="entry name" value="HTH-TYPE TRANSCRIPTIONAL REGULATOR RUTR"/>
    <property type="match status" value="1"/>
</dbReference>
<dbReference type="AlphaFoldDB" id="A0A7W7FT93"/>
<dbReference type="SUPFAM" id="SSF46689">
    <property type="entry name" value="Homeodomain-like"/>
    <property type="match status" value="1"/>
</dbReference>
<evidence type="ECO:0000259" key="5">
    <source>
        <dbReference type="PROSITE" id="PS50977"/>
    </source>
</evidence>
<evidence type="ECO:0000313" key="6">
    <source>
        <dbReference type="EMBL" id="MBB4674559.1"/>
    </source>
</evidence>
<keyword evidence="3" id="KW-0804">Transcription</keyword>
<evidence type="ECO:0000313" key="7">
    <source>
        <dbReference type="Proteomes" id="UP000533598"/>
    </source>
</evidence>
<sequence length="209" mass="22797">MPTQPRAQVTRESIMVAAASEFDRLGYAAVSLSLILERCGVSKGAFYFHFPSKIALAAAIMESEQALWPELTRRWDERGLDALRTLIGSTTQAVEMISGDPIVRAGVRLSTDPEVHASGLRPQYLNWETLLTVLVERAATEGLLRPGVDPVEVARVLNAVFAGNREIAAALTGYADYVARMDQAWRVLLPGIATEEWLTQWRTASAGGG</sequence>
<dbReference type="NCBIfam" id="NF041196">
    <property type="entry name" value="ScbR_bind_reg"/>
    <property type="match status" value="1"/>
</dbReference>
<dbReference type="SUPFAM" id="SSF48498">
    <property type="entry name" value="Tetracyclin repressor-like, C-terminal domain"/>
    <property type="match status" value="1"/>
</dbReference>
<dbReference type="PROSITE" id="PS01081">
    <property type="entry name" value="HTH_TETR_1"/>
    <property type="match status" value="1"/>
</dbReference>
<keyword evidence="1" id="KW-0805">Transcription regulation</keyword>
<evidence type="ECO:0000256" key="2">
    <source>
        <dbReference type="ARBA" id="ARBA00023125"/>
    </source>
</evidence>
<gene>
    <name evidence="6" type="ORF">HNR67_000677</name>
</gene>
<dbReference type="InterPro" id="IPR047923">
    <property type="entry name" value="ArpA-like"/>
</dbReference>
<evidence type="ECO:0000256" key="3">
    <source>
        <dbReference type="ARBA" id="ARBA00023163"/>
    </source>
</evidence>
<dbReference type="InterPro" id="IPR009057">
    <property type="entry name" value="Homeodomain-like_sf"/>
</dbReference>
<dbReference type="InterPro" id="IPR001647">
    <property type="entry name" value="HTH_TetR"/>
</dbReference>
<feature type="domain" description="HTH tetR-type" evidence="5">
    <location>
        <begin position="8"/>
        <end position="68"/>
    </location>
</feature>
<evidence type="ECO:0000256" key="1">
    <source>
        <dbReference type="ARBA" id="ARBA00023015"/>
    </source>
</evidence>
<dbReference type="Proteomes" id="UP000533598">
    <property type="component" value="Unassembled WGS sequence"/>
</dbReference>
<name>A0A7W7FT93_9PSEU</name>
<reference evidence="6 7" key="1">
    <citation type="submission" date="2020-08" db="EMBL/GenBank/DDBJ databases">
        <title>Sequencing the genomes of 1000 actinobacteria strains.</title>
        <authorList>
            <person name="Klenk H.-P."/>
        </authorList>
    </citation>
    <scope>NUCLEOTIDE SEQUENCE [LARGE SCALE GENOMIC DNA]</scope>
    <source>
        <strain evidence="6 7">DSM 44230</strain>
    </source>
</reference>
<accession>A0A7W7FT93</accession>
<dbReference type="InterPro" id="IPR023772">
    <property type="entry name" value="DNA-bd_HTH_TetR-type_CS"/>
</dbReference>
<dbReference type="PROSITE" id="PS50977">
    <property type="entry name" value="HTH_TETR_2"/>
    <property type="match status" value="1"/>
</dbReference>
<keyword evidence="7" id="KW-1185">Reference proteome</keyword>
<dbReference type="InterPro" id="IPR050109">
    <property type="entry name" value="HTH-type_TetR-like_transc_reg"/>
</dbReference>
<dbReference type="Pfam" id="PF00440">
    <property type="entry name" value="TetR_N"/>
    <property type="match status" value="1"/>
</dbReference>
<dbReference type="PANTHER" id="PTHR30055:SF234">
    <property type="entry name" value="HTH-TYPE TRANSCRIPTIONAL REGULATOR BETI"/>
    <property type="match status" value="1"/>
</dbReference>
<comment type="caution">
    <text evidence="6">The sequence shown here is derived from an EMBL/GenBank/DDBJ whole genome shotgun (WGS) entry which is preliminary data.</text>
</comment>
<dbReference type="GO" id="GO:0000976">
    <property type="term" value="F:transcription cis-regulatory region binding"/>
    <property type="evidence" value="ECO:0007669"/>
    <property type="project" value="TreeGrafter"/>
</dbReference>
<feature type="DNA-binding region" description="H-T-H motif" evidence="4">
    <location>
        <begin position="31"/>
        <end position="50"/>
    </location>
</feature>
<keyword evidence="2 4" id="KW-0238">DNA-binding</keyword>
<evidence type="ECO:0000256" key="4">
    <source>
        <dbReference type="PROSITE-ProRule" id="PRU00335"/>
    </source>
</evidence>
<dbReference type="Gene3D" id="1.10.357.10">
    <property type="entry name" value="Tetracycline Repressor, domain 2"/>
    <property type="match status" value="1"/>
</dbReference>